<dbReference type="AlphaFoldDB" id="A0A6P4YPY1"/>
<feature type="domain" description="BRCT" evidence="10">
    <location>
        <begin position="3"/>
        <end position="82"/>
    </location>
</feature>
<evidence type="ECO:0000256" key="4">
    <source>
        <dbReference type="ARBA" id="ARBA00022737"/>
    </source>
</evidence>
<evidence type="ECO:0000256" key="7">
    <source>
        <dbReference type="ARBA" id="ARBA00023212"/>
    </source>
</evidence>
<comment type="subcellular location">
    <subcellularLocation>
        <location evidence="2">Cytoplasm</location>
        <location evidence="2">Cytoskeleton</location>
        <location evidence="2">Microtubule organizing center</location>
        <location evidence="2">Centrosome</location>
    </subcellularLocation>
    <subcellularLocation>
        <location evidence="1">Nucleus</location>
    </subcellularLocation>
</comment>
<keyword evidence="5" id="KW-0227">DNA damage</keyword>
<dbReference type="GO" id="GO:0005634">
    <property type="term" value="C:nucleus"/>
    <property type="evidence" value="ECO:0007669"/>
    <property type="project" value="UniProtKB-SubCell"/>
</dbReference>
<evidence type="ECO:0000256" key="1">
    <source>
        <dbReference type="ARBA" id="ARBA00004123"/>
    </source>
</evidence>
<evidence type="ECO:0000256" key="2">
    <source>
        <dbReference type="ARBA" id="ARBA00004300"/>
    </source>
</evidence>
<dbReference type="GO" id="GO:2000781">
    <property type="term" value="P:positive regulation of double-strand break repair"/>
    <property type="evidence" value="ECO:0007669"/>
    <property type="project" value="InterPro"/>
</dbReference>
<accession>A0A6P4YPY1</accession>
<dbReference type="InterPro" id="IPR042479">
    <property type="entry name" value="Slf1"/>
</dbReference>
<keyword evidence="7" id="KW-0206">Cytoskeleton</keyword>
<dbReference type="InterPro" id="IPR057595">
    <property type="entry name" value="TopB1_SLF1_BRCT"/>
</dbReference>
<dbReference type="CDD" id="cd17728">
    <property type="entry name" value="BRCT_TopBP1_rpt8"/>
    <property type="match status" value="1"/>
</dbReference>
<keyword evidence="6" id="KW-0234">DNA repair</keyword>
<feature type="compositionally biased region" description="Low complexity" evidence="9">
    <location>
        <begin position="259"/>
        <end position="273"/>
    </location>
</feature>
<reference evidence="12" key="1">
    <citation type="submission" date="2025-08" db="UniProtKB">
        <authorList>
            <consortium name="RefSeq"/>
        </authorList>
    </citation>
    <scope>IDENTIFICATION</scope>
    <source>
        <tissue evidence="12">Gonad</tissue>
    </source>
</reference>
<dbReference type="SMART" id="SM00292">
    <property type="entry name" value="BRCT"/>
    <property type="match status" value="2"/>
</dbReference>
<evidence type="ECO:0000259" key="10">
    <source>
        <dbReference type="SMART" id="SM00292"/>
    </source>
</evidence>
<dbReference type="GO" id="GO:0005813">
    <property type="term" value="C:centrosome"/>
    <property type="evidence" value="ECO:0007669"/>
    <property type="project" value="UniProtKB-SubCell"/>
</dbReference>
<dbReference type="GO" id="GO:1990166">
    <property type="term" value="P:protein localization to site of double-strand break"/>
    <property type="evidence" value="ECO:0007669"/>
    <property type="project" value="TreeGrafter"/>
</dbReference>
<dbReference type="SUPFAM" id="SSF52113">
    <property type="entry name" value="BRCT domain"/>
    <property type="match status" value="1"/>
</dbReference>
<feature type="domain" description="BRCT" evidence="10">
    <location>
        <begin position="122"/>
        <end position="207"/>
    </location>
</feature>
<dbReference type="Pfam" id="PF00533">
    <property type="entry name" value="BRCT"/>
    <property type="match status" value="1"/>
</dbReference>
<feature type="compositionally biased region" description="Polar residues" evidence="9">
    <location>
        <begin position="226"/>
        <end position="253"/>
    </location>
</feature>
<evidence type="ECO:0000256" key="5">
    <source>
        <dbReference type="ARBA" id="ARBA00022763"/>
    </source>
</evidence>
<keyword evidence="8" id="KW-0539">Nucleus</keyword>
<gene>
    <name evidence="12" type="primary">LOC109469609</name>
</gene>
<evidence type="ECO:0000256" key="9">
    <source>
        <dbReference type="SAM" id="MobiDB-lite"/>
    </source>
</evidence>
<dbReference type="PANTHER" id="PTHR46677">
    <property type="entry name" value="SMC5-SMC6 COMPLEX LOCALIZATION FACTOR PROTEIN 1"/>
    <property type="match status" value="1"/>
</dbReference>
<protein>
    <submittedName>
        <fullName evidence="12">Uncharacterized protein LOC109469609</fullName>
    </submittedName>
</protein>
<organism evidence="11 12">
    <name type="scientific">Branchiostoma belcheri</name>
    <name type="common">Amphioxus</name>
    <dbReference type="NCBI Taxonomy" id="7741"/>
    <lineage>
        <taxon>Eukaryota</taxon>
        <taxon>Metazoa</taxon>
        <taxon>Chordata</taxon>
        <taxon>Cephalochordata</taxon>
        <taxon>Leptocardii</taxon>
        <taxon>Amphioxiformes</taxon>
        <taxon>Branchiostomatidae</taxon>
        <taxon>Branchiostoma</taxon>
    </lineage>
</organism>
<dbReference type="InterPro" id="IPR001357">
    <property type="entry name" value="BRCT_dom"/>
</dbReference>
<dbReference type="PANTHER" id="PTHR46677:SF1">
    <property type="entry name" value="SMC5-SMC6 COMPLEX LOCALIZATION FACTOR PROTEIN 1"/>
    <property type="match status" value="1"/>
</dbReference>
<dbReference type="Gene3D" id="3.40.50.10190">
    <property type="entry name" value="BRCT domain"/>
    <property type="match status" value="2"/>
</dbReference>
<dbReference type="GeneID" id="109469609"/>
<dbReference type="GO" id="GO:0035861">
    <property type="term" value="C:site of double-strand break"/>
    <property type="evidence" value="ECO:0007669"/>
    <property type="project" value="TreeGrafter"/>
</dbReference>
<dbReference type="KEGG" id="bbel:109469609"/>
<dbReference type="OrthoDB" id="273147at2759"/>
<dbReference type="InterPro" id="IPR049936">
    <property type="entry name" value="TopBP1_BRCT_8"/>
</dbReference>
<dbReference type="GO" id="GO:0006281">
    <property type="term" value="P:DNA repair"/>
    <property type="evidence" value="ECO:0007669"/>
    <property type="project" value="UniProtKB-KW"/>
</dbReference>
<feature type="region of interest" description="Disordered" evidence="9">
    <location>
        <begin position="226"/>
        <end position="408"/>
    </location>
</feature>
<evidence type="ECO:0000256" key="3">
    <source>
        <dbReference type="ARBA" id="ARBA00022490"/>
    </source>
</evidence>
<evidence type="ECO:0000256" key="6">
    <source>
        <dbReference type="ARBA" id="ARBA00023204"/>
    </source>
</evidence>
<proteinExistence type="predicted"/>
<dbReference type="Pfam" id="PF23294">
    <property type="entry name" value="BRCT_TopB1_SLF1"/>
    <property type="match status" value="1"/>
</dbReference>
<name>A0A6P4YPY1_BRABE</name>
<keyword evidence="4" id="KW-0677">Repeat</keyword>
<keyword evidence="3" id="KW-0963">Cytoplasm</keyword>
<dbReference type="FunFam" id="3.40.50.10190:FF:000018">
    <property type="entry name" value="DNA topoisomerase 2-binding protein 1"/>
    <property type="match status" value="1"/>
</dbReference>
<dbReference type="RefSeq" id="XP_019623739.1">
    <property type="nucleotide sequence ID" value="XM_019768180.1"/>
</dbReference>
<evidence type="ECO:0000256" key="8">
    <source>
        <dbReference type="ARBA" id="ARBA00023242"/>
    </source>
</evidence>
<dbReference type="InterPro" id="IPR036420">
    <property type="entry name" value="BRCT_dom_sf"/>
</dbReference>
<dbReference type="Proteomes" id="UP000515135">
    <property type="component" value="Unplaced"/>
</dbReference>
<sequence length="648" mass="72002">MAANCRQRYVFQLSGFSGQEKDDLTSKIQKLKGICLQEQPYKPSCTHIISSKPCRSEKYLAACAAGKWIVTRKFVDDSTAAGRWLDESSYEYGHKSMLQKTYSVTLQQAPRRWRQRVAKEKVGAFAGWRSIVVVDDQKRRAAYKRLLLAGGATVLKAKTVAHSQAVYAPQLTHVFLEKKYDSSFRLLRRRGVLCLSPDYIAEFLLRNPPAEPAKFDVGVYAPSSQRVSASDESTQSPGVATRNQAPSVTSKGKATTRDTGSATKPSTPKKSPPVVEIMGKVDIMGTVKLPTPNKVKTRSSNTPEKVKKWSFPTPEKHRSFSTPKKDKKGSFSTPDKKRRSFSNPEKRKEGSLLPMPEKVKASIPTPKKMRTGSFPTPEKVQRESIPSPVKMTKGSFPTLGKAALPTRGKMPAPCLPQLEGLKKRPLLADSGKDRDMLQLLASKRRKLDVPGACFQPCFPVNSSKSKPTKVSQRVPRPLGPSVCALVEVALDDSAYPAALSLLQSTLSTVRYPPTHITHRVMAEALLQAEDSQGAAQAYQMLKQIQTLHPPSRTPANSYLYLKALRTPVLEQVERVKGRKGRKQQQPEVQKEGVEWDFVKMVIRGALGMTDNQTSEETSESPLYQSNCALLLKFLVSVLEQDFMAWLDR</sequence>
<evidence type="ECO:0000313" key="12">
    <source>
        <dbReference type="RefSeq" id="XP_019623739.1"/>
    </source>
</evidence>
<dbReference type="CDD" id="cd17738">
    <property type="entry name" value="BRCT_TopBP1_rpt7"/>
    <property type="match status" value="1"/>
</dbReference>
<keyword evidence="11" id="KW-1185">Reference proteome</keyword>
<evidence type="ECO:0000313" key="11">
    <source>
        <dbReference type="Proteomes" id="UP000515135"/>
    </source>
</evidence>